<protein>
    <recommendedName>
        <fullName evidence="4">Extracellular membrane protein CFEM domain-containing protein</fullName>
    </recommendedName>
</protein>
<evidence type="ECO:0000313" key="3">
    <source>
        <dbReference type="Proteomes" id="UP000237144"/>
    </source>
</evidence>
<organism evidence="2 3">
    <name type="scientific">Rhodotorula taiwanensis</name>
    <dbReference type="NCBI Taxonomy" id="741276"/>
    <lineage>
        <taxon>Eukaryota</taxon>
        <taxon>Fungi</taxon>
        <taxon>Dikarya</taxon>
        <taxon>Basidiomycota</taxon>
        <taxon>Pucciniomycotina</taxon>
        <taxon>Microbotryomycetes</taxon>
        <taxon>Sporidiobolales</taxon>
        <taxon>Sporidiobolaceae</taxon>
        <taxon>Rhodotorula</taxon>
    </lineage>
</organism>
<accession>A0A2S5BHI0</accession>
<keyword evidence="3" id="KW-1185">Reference proteome</keyword>
<comment type="caution">
    <text evidence="2">The sequence shown here is derived from an EMBL/GenBank/DDBJ whole genome shotgun (WGS) entry which is preliminary data.</text>
</comment>
<gene>
    <name evidence="2" type="ORF">BMF94_0422</name>
</gene>
<dbReference type="Proteomes" id="UP000237144">
    <property type="component" value="Unassembled WGS sequence"/>
</dbReference>
<evidence type="ECO:0000256" key="1">
    <source>
        <dbReference type="SAM" id="SignalP"/>
    </source>
</evidence>
<reference evidence="2 3" key="1">
    <citation type="journal article" date="2018" name="Front. Microbiol.">
        <title>Prospects for Fungal Bioremediation of Acidic Radioactive Waste Sites: Characterization and Genome Sequence of Rhodotorula taiwanensis MD1149.</title>
        <authorList>
            <person name="Tkavc R."/>
            <person name="Matrosova V.Y."/>
            <person name="Grichenko O.E."/>
            <person name="Gostincar C."/>
            <person name="Volpe R.P."/>
            <person name="Klimenkova P."/>
            <person name="Gaidamakova E.K."/>
            <person name="Zhou C.E."/>
            <person name="Stewart B.J."/>
            <person name="Lyman M.G."/>
            <person name="Malfatti S.A."/>
            <person name="Rubinfeld B."/>
            <person name="Courtot M."/>
            <person name="Singh J."/>
            <person name="Dalgard C.L."/>
            <person name="Hamilton T."/>
            <person name="Frey K.G."/>
            <person name="Gunde-Cimerman N."/>
            <person name="Dugan L."/>
            <person name="Daly M.J."/>
        </authorList>
    </citation>
    <scope>NUCLEOTIDE SEQUENCE [LARGE SCALE GENOMIC DNA]</scope>
    <source>
        <strain evidence="2 3">MD1149</strain>
    </source>
</reference>
<feature type="chain" id="PRO_5015509405" description="Extracellular membrane protein CFEM domain-containing protein" evidence="1">
    <location>
        <begin position="28"/>
        <end position="198"/>
    </location>
</feature>
<dbReference type="OrthoDB" id="10587858at2759"/>
<dbReference type="AlphaFoldDB" id="A0A2S5BHI0"/>
<name>A0A2S5BHI0_9BASI</name>
<evidence type="ECO:0008006" key="4">
    <source>
        <dbReference type="Google" id="ProtNLM"/>
    </source>
</evidence>
<dbReference type="EMBL" id="PJQD01000005">
    <property type="protein sequence ID" value="POY76227.1"/>
    <property type="molecule type" value="Genomic_DNA"/>
</dbReference>
<evidence type="ECO:0000313" key="2">
    <source>
        <dbReference type="EMBL" id="POY76227.1"/>
    </source>
</evidence>
<proteinExistence type="predicted"/>
<feature type="signal peptide" evidence="1">
    <location>
        <begin position="1"/>
        <end position="27"/>
    </location>
</feature>
<keyword evidence="1" id="KW-0732">Signal</keyword>
<sequence length="198" mass="20656">MAHLSLSLALLTSLVGVILVFPSLVVAQFDARTDPACCVSCWHEVLSTSLSTLAAQGSYSTGMAAWCNDAPMMSDLTACWNQACTDENDVVAGQRAWDAACAYAQSTAAVYSQVQSAAAAETAAAPITTVTASASANGRVLARNANAEKGAVNARLETRVAPNDKRIIADAGDAEAVGARCDAEEAGHKERRSRKRCF</sequence>